<name>A0A1H1WD32_9ACTN</name>
<proteinExistence type="predicted"/>
<dbReference type="GO" id="GO:0006355">
    <property type="term" value="P:regulation of DNA-templated transcription"/>
    <property type="evidence" value="ECO:0007669"/>
    <property type="project" value="InterPro"/>
</dbReference>
<dbReference type="Gene3D" id="1.10.1220.10">
    <property type="entry name" value="Met repressor-like"/>
    <property type="match status" value="1"/>
</dbReference>
<dbReference type="STRING" id="642780.SAMN04488570_3118"/>
<dbReference type="Pfam" id="PF05534">
    <property type="entry name" value="HicB"/>
    <property type="match status" value="1"/>
</dbReference>
<evidence type="ECO:0000313" key="2">
    <source>
        <dbReference type="EMBL" id="SDS95033.1"/>
    </source>
</evidence>
<keyword evidence="3" id="KW-1185">Reference proteome</keyword>
<accession>A0A1H1WD32</accession>
<feature type="compositionally biased region" description="Pro residues" evidence="1">
    <location>
        <begin position="82"/>
        <end position="98"/>
    </location>
</feature>
<dbReference type="OrthoDB" id="5193907at2"/>
<dbReference type="EMBL" id="LT629757">
    <property type="protein sequence ID" value="SDS95033.1"/>
    <property type="molecule type" value="Genomic_DNA"/>
</dbReference>
<dbReference type="SUPFAM" id="SSF47598">
    <property type="entry name" value="Ribbon-helix-helix"/>
    <property type="match status" value="1"/>
</dbReference>
<dbReference type="InterPro" id="IPR008651">
    <property type="entry name" value="Uncharacterised_HicB"/>
</dbReference>
<gene>
    <name evidence="2" type="ORF">SAMN04488570_3118</name>
</gene>
<reference evidence="3" key="1">
    <citation type="submission" date="2016-10" db="EMBL/GenBank/DDBJ databases">
        <authorList>
            <person name="Varghese N."/>
            <person name="Submissions S."/>
        </authorList>
    </citation>
    <scope>NUCLEOTIDE SEQUENCE [LARGE SCALE GENOMIC DNA]</scope>
    <source>
        <strain evidence="3">DSM 22127</strain>
    </source>
</reference>
<evidence type="ECO:0000313" key="3">
    <source>
        <dbReference type="Proteomes" id="UP000198859"/>
    </source>
</evidence>
<dbReference type="AlphaFoldDB" id="A0A1H1WD32"/>
<organism evidence="2 3">
    <name type="scientific">Nocardioides scoriae</name>
    <dbReference type="NCBI Taxonomy" id="642780"/>
    <lineage>
        <taxon>Bacteria</taxon>
        <taxon>Bacillati</taxon>
        <taxon>Actinomycetota</taxon>
        <taxon>Actinomycetes</taxon>
        <taxon>Propionibacteriales</taxon>
        <taxon>Nocardioidaceae</taxon>
        <taxon>Nocardioides</taxon>
    </lineage>
</organism>
<feature type="region of interest" description="Disordered" evidence="1">
    <location>
        <begin position="79"/>
        <end position="105"/>
    </location>
</feature>
<dbReference type="Proteomes" id="UP000198859">
    <property type="component" value="Chromosome I"/>
</dbReference>
<evidence type="ECO:0000256" key="1">
    <source>
        <dbReference type="SAM" id="MobiDB-lite"/>
    </source>
</evidence>
<protein>
    <submittedName>
        <fullName evidence="2">HicB family protein</fullName>
    </submittedName>
</protein>
<dbReference type="InterPro" id="IPR013321">
    <property type="entry name" value="Arc_rbn_hlx_hlx"/>
</dbReference>
<dbReference type="RefSeq" id="WP_091731504.1">
    <property type="nucleotide sequence ID" value="NZ_LT629757.1"/>
</dbReference>
<sequence>MEITPFVDRLREDLARSAAATDEQTRAAAERLASALDPAVRLTLMEALSQATSEITTEMREGSVEVRLVGRDLDFVVDQDLPVPPSAPAPPAPPPPPAVDDDVDGGTARITLRLPESVKTRAEELAAGSGQSLNTWIVQALRRATSDTGLHIDVDLPEVPFLDGFPGSRRARGQRRMTGWT</sequence>
<dbReference type="InterPro" id="IPR010985">
    <property type="entry name" value="Ribbon_hlx_hlx"/>
</dbReference>